<evidence type="ECO:0000256" key="1">
    <source>
        <dbReference type="SAM" id="MobiDB-lite"/>
    </source>
</evidence>
<dbReference type="Proteomes" id="UP000694420">
    <property type="component" value="Unplaced"/>
</dbReference>
<evidence type="ECO:0000313" key="2">
    <source>
        <dbReference type="Ensembl" id="ENSNPEP00000015650.1"/>
    </source>
</evidence>
<proteinExistence type="predicted"/>
<feature type="region of interest" description="Disordered" evidence="1">
    <location>
        <begin position="60"/>
        <end position="80"/>
    </location>
</feature>
<dbReference type="Ensembl" id="ENSNPET00000016039.1">
    <property type="protein sequence ID" value="ENSNPEP00000015650.1"/>
    <property type="gene ID" value="ENSNPEG00000011678.1"/>
</dbReference>
<protein>
    <submittedName>
        <fullName evidence="2">Uncharacterized protein</fullName>
    </submittedName>
</protein>
<accession>A0A8C6ZH51</accession>
<feature type="region of interest" description="Disordered" evidence="1">
    <location>
        <begin position="1"/>
        <end position="40"/>
    </location>
</feature>
<dbReference type="AlphaFoldDB" id="A0A8C6ZH51"/>
<keyword evidence="3" id="KW-1185">Reference proteome</keyword>
<organism evidence="2 3">
    <name type="scientific">Nothoprocta perdicaria</name>
    <name type="common">Chilean tinamou</name>
    <name type="synonym">Crypturus perdicarius</name>
    <dbReference type="NCBI Taxonomy" id="30464"/>
    <lineage>
        <taxon>Eukaryota</taxon>
        <taxon>Metazoa</taxon>
        <taxon>Chordata</taxon>
        <taxon>Craniata</taxon>
        <taxon>Vertebrata</taxon>
        <taxon>Euteleostomi</taxon>
        <taxon>Archelosauria</taxon>
        <taxon>Archosauria</taxon>
        <taxon>Dinosauria</taxon>
        <taxon>Saurischia</taxon>
        <taxon>Theropoda</taxon>
        <taxon>Coelurosauria</taxon>
        <taxon>Aves</taxon>
        <taxon>Palaeognathae</taxon>
        <taxon>Tinamiformes</taxon>
        <taxon>Tinamidae</taxon>
        <taxon>Nothoprocta</taxon>
    </lineage>
</organism>
<name>A0A8C6ZH51_NOTPE</name>
<evidence type="ECO:0000313" key="3">
    <source>
        <dbReference type="Proteomes" id="UP000694420"/>
    </source>
</evidence>
<reference evidence="2" key="2">
    <citation type="submission" date="2025-09" db="UniProtKB">
        <authorList>
            <consortium name="Ensembl"/>
        </authorList>
    </citation>
    <scope>IDENTIFICATION</scope>
</reference>
<sequence length="80" mass="9086">MRNIHVAEDDASSEVNQVAPWNPRNVSHGPCKNGEEKKSHEDLTTVCKTLLDPQKQSLRFSISSHHNQQEIRQSDANIRP</sequence>
<reference evidence="2" key="1">
    <citation type="submission" date="2025-08" db="UniProtKB">
        <authorList>
            <consortium name="Ensembl"/>
        </authorList>
    </citation>
    <scope>IDENTIFICATION</scope>
</reference>